<evidence type="ECO:0000313" key="2">
    <source>
        <dbReference type="EMBL" id="NJC34617.1"/>
    </source>
</evidence>
<evidence type="ECO:0000313" key="3">
    <source>
        <dbReference type="Proteomes" id="UP000734218"/>
    </source>
</evidence>
<dbReference type="RefSeq" id="WP_167954753.1">
    <property type="nucleotide sequence ID" value="NZ_JAATJE010000002.1"/>
</dbReference>
<gene>
    <name evidence="2" type="ORF">GGR88_002131</name>
</gene>
<keyword evidence="1" id="KW-0732">Signal</keyword>
<feature type="signal peptide" evidence="1">
    <location>
        <begin position="1"/>
        <end position="35"/>
    </location>
</feature>
<evidence type="ECO:0000256" key="1">
    <source>
        <dbReference type="SAM" id="SignalP"/>
    </source>
</evidence>
<evidence type="ECO:0008006" key="4">
    <source>
        <dbReference type="Google" id="ProtNLM"/>
    </source>
</evidence>
<protein>
    <recommendedName>
        <fullName evidence="4">PepSY domain-containing protein</fullName>
    </recommendedName>
</protein>
<reference evidence="2 3" key="1">
    <citation type="submission" date="2020-03" db="EMBL/GenBank/DDBJ databases">
        <title>Genomic Encyclopedia of Type Strains, Phase IV (KMG-IV): sequencing the most valuable type-strain genomes for metagenomic binning, comparative biology and taxonomic classification.</title>
        <authorList>
            <person name="Goeker M."/>
        </authorList>
    </citation>
    <scope>NUCLEOTIDE SEQUENCE [LARGE SCALE GENOMIC DNA]</scope>
    <source>
        <strain evidence="2 3">DSM 27651</strain>
    </source>
</reference>
<accession>A0ABX0XML5</accession>
<organism evidence="2 3">
    <name type="scientific">Sphingomonas jejuensis</name>
    <dbReference type="NCBI Taxonomy" id="904715"/>
    <lineage>
        <taxon>Bacteria</taxon>
        <taxon>Pseudomonadati</taxon>
        <taxon>Pseudomonadota</taxon>
        <taxon>Alphaproteobacteria</taxon>
        <taxon>Sphingomonadales</taxon>
        <taxon>Sphingomonadaceae</taxon>
        <taxon>Sphingomonas</taxon>
    </lineage>
</organism>
<sequence>MAYSIASPYPAAMVIRPALFAGLAALLLSPQPADAQSRRRDEQRGAYEAARAGELRPFPEIVAAGRREAGGAAMIGGTEFDREAGIYRLKFMRDGSVFWIDVDGRTAQVIGRSN</sequence>
<dbReference type="EMBL" id="JAATJE010000002">
    <property type="protein sequence ID" value="NJC34617.1"/>
    <property type="molecule type" value="Genomic_DNA"/>
</dbReference>
<proteinExistence type="predicted"/>
<name>A0ABX0XML5_9SPHN</name>
<comment type="caution">
    <text evidence="2">The sequence shown here is derived from an EMBL/GenBank/DDBJ whole genome shotgun (WGS) entry which is preliminary data.</text>
</comment>
<keyword evidence="3" id="KW-1185">Reference proteome</keyword>
<feature type="chain" id="PRO_5045146066" description="PepSY domain-containing protein" evidence="1">
    <location>
        <begin position="36"/>
        <end position="114"/>
    </location>
</feature>
<dbReference type="Proteomes" id="UP000734218">
    <property type="component" value="Unassembled WGS sequence"/>
</dbReference>